<keyword evidence="3 4" id="KW-0443">Lipid metabolism</keyword>
<dbReference type="GO" id="GO:0016787">
    <property type="term" value="F:hydrolase activity"/>
    <property type="evidence" value="ECO:0007669"/>
    <property type="project" value="UniProtKB-UniRule"/>
</dbReference>
<dbReference type="Proteomes" id="UP000292424">
    <property type="component" value="Chromosome"/>
</dbReference>
<evidence type="ECO:0000313" key="6">
    <source>
        <dbReference type="EMBL" id="QES89592.1"/>
    </source>
</evidence>
<dbReference type="RefSeq" id="WP_131330535.1">
    <property type="nucleotide sequence ID" value="NZ_CP044016.1"/>
</dbReference>
<feature type="short sequence motif" description="GXGXXG" evidence="4">
    <location>
        <begin position="10"/>
        <end position="15"/>
    </location>
</feature>
<dbReference type="AlphaFoldDB" id="A0A5P2G6M9"/>
<keyword evidence="2 4" id="KW-0442">Lipid degradation</keyword>
<gene>
    <name evidence="6" type="ORF">E0W69_013280</name>
</gene>
<dbReference type="PANTHER" id="PTHR14226">
    <property type="entry name" value="NEUROPATHY TARGET ESTERASE/SWISS CHEESE D.MELANOGASTER"/>
    <property type="match status" value="1"/>
</dbReference>
<evidence type="ECO:0000256" key="4">
    <source>
        <dbReference type="PROSITE-ProRule" id="PRU01161"/>
    </source>
</evidence>
<evidence type="ECO:0000259" key="5">
    <source>
        <dbReference type="PROSITE" id="PS51635"/>
    </source>
</evidence>
<evidence type="ECO:0000256" key="1">
    <source>
        <dbReference type="ARBA" id="ARBA00022801"/>
    </source>
</evidence>
<organism evidence="6 7">
    <name type="scientific">Rhizosphaericola mali</name>
    <dbReference type="NCBI Taxonomy" id="2545455"/>
    <lineage>
        <taxon>Bacteria</taxon>
        <taxon>Pseudomonadati</taxon>
        <taxon>Bacteroidota</taxon>
        <taxon>Chitinophagia</taxon>
        <taxon>Chitinophagales</taxon>
        <taxon>Chitinophagaceae</taxon>
        <taxon>Rhizosphaericola</taxon>
    </lineage>
</organism>
<sequence>MYKIGYCLSGGGVRGIAHLGIIKALEEKGIKPDIISGTSAGAIFGAFYAGGFTPDQIVEIISKVKFLGRANLQFRKPGLFRMDVFDRIFKLFFPKNQIEALKIPFIAAATNINTGTIEYFNSGNLSEAIRASSCIPTVFQPVVIGADVYLDGGIMNNFPIEPLLGNCEFIVGSSVNSMEMTKGKIRMLDIIDRTFNLSINKSVLDKSKYCDLFFDPPAMMQFKMLDLKQSRQIFEYGYAYAKQKLNSWNISQEQ</sequence>
<dbReference type="Gene3D" id="3.40.1090.10">
    <property type="entry name" value="Cytosolic phospholipase A2 catalytic domain"/>
    <property type="match status" value="2"/>
</dbReference>
<evidence type="ECO:0000256" key="2">
    <source>
        <dbReference type="ARBA" id="ARBA00022963"/>
    </source>
</evidence>
<proteinExistence type="predicted"/>
<dbReference type="OrthoDB" id="9770965at2"/>
<evidence type="ECO:0000313" key="7">
    <source>
        <dbReference type="Proteomes" id="UP000292424"/>
    </source>
</evidence>
<dbReference type="InterPro" id="IPR002641">
    <property type="entry name" value="PNPLA_dom"/>
</dbReference>
<dbReference type="InterPro" id="IPR050301">
    <property type="entry name" value="NTE"/>
</dbReference>
<dbReference type="PANTHER" id="PTHR14226:SF29">
    <property type="entry name" value="NEUROPATHY TARGET ESTERASE SWS"/>
    <property type="match status" value="1"/>
</dbReference>
<evidence type="ECO:0000256" key="3">
    <source>
        <dbReference type="ARBA" id="ARBA00023098"/>
    </source>
</evidence>
<dbReference type="SUPFAM" id="SSF52151">
    <property type="entry name" value="FabD/lysophospholipase-like"/>
    <property type="match status" value="1"/>
</dbReference>
<dbReference type="KEGG" id="arac:E0W69_013280"/>
<dbReference type="InterPro" id="IPR016035">
    <property type="entry name" value="Acyl_Trfase/lysoPLipase"/>
</dbReference>
<feature type="short sequence motif" description="DGA/G" evidence="4">
    <location>
        <begin position="151"/>
        <end position="153"/>
    </location>
</feature>
<feature type="short sequence motif" description="GXSXG" evidence="4">
    <location>
        <begin position="37"/>
        <end position="41"/>
    </location>
</feature>
<protein>
    <submittedName>
        <fullName evidence="6">Patatin-like phospholipase family protein</fullName>
    </submittedName>
</protein>
<accession>A0A5P2G6M9</accession>
<dbReference type="PROSITE" id="PS51635">
    <property type="entry name" value="PNPLA"/>
    <property type="match status" value="1"/>
</dbReference>
<feature type="active site" description="Nucleophile" evidence="4">
    <location>
        <position position="39"/>
    </location>
</feature>
<dbReference type="GO" id="GO:0016042">
    <property type="term" value="P:lipid catabolic process"/>
    <property type="evidence" value="ECO:0007669"/>
    <property type="project" value="UniProtKB-UniRule"/>
</dbReference>
<name>A0A5P2G6M9_9BACT</name>
<dbReference type="CDD" id="cd07205">
    <property type="entry name" value="Pat_PNPLA6_PNPLA7_NTE1_like"/>
    <property type="match status" value="1"/>
</dbReference>
<keyword evidence="7" id="KW-1185">Reference proteome</keyword>
<keyword evidence="1 4" id="KW-0378">Hydrolase</keyword>
<dbReference type="EMBL" id="CP044016">
    <property type="protein sequence ID" value="QES89592.1"/>
    <property type="molecule type" value="Genomic_DNA"/>
</dbReference>
<feature type="active site" description="Proton acceptor" evidence="4">
    <location>
        <position position="151"/>
    </location>
</feature>
<dbReference type="Pfam" id="PF01734">
    <property type="entry name" value="Patatin"/>
    <property type="match status" value="1"/>
</dbReference>
<feature type="domain" description="PNPLA" evidence="5">
    <location>
        <begin position="6"/>
        <end position="164"/>
    </location>
</feature>
<reference evidence="6 7" key="1">
    <citation type="submission" date="2019-09" db="EMBL/GenBank/DDBJ databases">
        <title>Complete genome sequence of Arachidicoccus sp. B3-10 isolated from apple orchard soil.</title>
        <authorList>
            <person name="Kim H.S."/>
            <person name="Han K.-I."/>
            <person name="Suh M.K."/>
            <person name="Lee K.C."/>
            <person name="Eom M.K."/>
            <person name="Kim J.-S."/>
            <person name="Kang S.W."/>
            <person name="Sin Y."/>
            <person name="Lee J.-S."/>
        </authorList>
    </citation>
    <scope>NUCLEOTIDE SEQUENCE [LARGE SCALE GENOMIC DNA]</scope>
    <source>
        <strain evidence="6 7">B3-10</strain>
    </source>
</reference>